<dbReference type="CDD" id="cd00531">
    <property type="entry name" value="NTF2_like"/>
    <property type="match status" value="1"/>
</dbReference>
<organism evidence="2 3">
    <name type="scientific">Pseudonocardia cypriaca</name>
    <dbReference type="NCBI Taxonomy" id="882449"/>
    <lineage>
        <taxon>Bacteria</taxon>
        <taxon>Bacillati</taxon>
        <taxon>Actinomycetota</taxon>
        <taxon>Actinomycetes</taxon>
        <taxon>Pseudonocardiales</taxon>
        <taxon>Pseudonocardiaceae</taxon>
        <taxon>Pseudonocardia</taxon>
    </lineage>
</organism>
<dbReference type="EMBL" id="VFPH01000001">
    <property type="protein sequence ID" value="TQM43838.1"/>
    <property type="molecule type" value="Genomic_DNA"/>
</dbReference>
<gene>
    <name evidence="2" type="ORF">FB388_1190</name>
</gene>
<feature type="domain" description="SnoaL-like" evidence="1">
    <location>
        <begin position="10"/>
        <end position="127"/>
    </location>
</feature>
<accession>A0A543GCR0</accession>
<keyword evidence="3" id="KW-1185">Reference proteome</keyword>
<dbReference type="OrthoDB" id="7605094at2"/>
<dbReference type="Gene3D" id="3.10.450.50">
    <property type="match status" value="1"/>
</dbReference>
<protein>
    <submittedName>
        <fullName evidence="2">SnoaL-like protein</fullName>
    </submittedName>
</protein>
<dbReference type="InterPro" id="IPR032710">
    <property type="entry name" value="NTF2-like_dom_sf"/>
</dbReference>
<dbReference type="Pfam" id="PF13577">
    <property type="entry name" value="SnoaL_4"/>
    <property type="match status" value="1"/>
</dbReference>
<evidence type="ECO:0000259" key="1">
    <source>
        <dbReference type="Pfam" id="PF13577"/>
    </source>
</evidence>
<evidence type="ECO:0000313" key="2">
    <source>
        <dbReference type="EMBL" id="TQM43838.1"/>
    </source>
</evidence>
<dbReference type="AlphaFoldDB" id="A0A543GCR0"/>
<sequence>MSDHSLADARVEDRALITAVMHRYAAMAKEEADFAGMAVLYTEDATIRFPDGLEVGPHEMAKVVRGNEPKAIRHHATTIDIAFTGDTEAQVSTMYLAVTDEAAPDHWGRWEDRFVRQPDGRWLISDRSIVVDGAAPGGWLARHYGGG</sequence>
<reference evidence="2 3" key="1">
    <citation type="submission" date="2019-06" db="EMBL/GenBank/DDBJ databases">
        <title>Sequencing the genomes of 1000 actinobacteria strains.</title>
        <authorList>
            <person name="Klenk H.-P."/>
        </authorList>
    </citation>
    <scope>NUCLEOTIDE SEQUENCE [LARGE SCALE GENOMIC DNA]</scope>
    <source>
        <strain evidence="2 3">DSM 45511</strain>
    </source>
</reference>
<dbReference type="Proteomes" id="UP000319818">
    <property type="component" value="Unassembled WGS sequence"/>
</dbReference>
<proteinExistence type="predicted"/>
<evidence type="ECO:0000313" key="3">
    <source>
        <dbReference type="Proteomes" id="UP000319818"/>
    </source>
</evidence>
<name>A0A543GCR0_9PSEU</name>
<dbReference type="SUPFAM" id="SSF54427">
    <property type="entry name" value="NTF2-like"/>
    <property type="match status" value="1"/>
</dbReference>
<dbReference type="InterPro" id="IPR037401">
    <property type="entry name" value="SnoaL-like"/>
</dbReference>
<dbReference type="RefSeq" id="WP_142097940.1">
    <property type="nucleotide sequence ID" value="NZ_VFPH01000001.1"/>
</dbReference>
<comment type="caution">
    <text evidence="2">The sequence shown here is derived from an EMBL/GenBank/DDBJ whole genome shotgun (WGS) entry which is preliminary data.</text>
</comment>